<dbReference type="AlphaFoldDB" id="A0A286T5U5"/>
<dbReference type="SUPFAM" id="SSF46785">
    <property type="entry name" value="Winged helix' DNA-binding domain"/>
    <property type="match status" value="2"/>
</dbReference>
<dbReference type="GO" id="GO:0003887">
    <property type="term" value="F:DNA-directed DNA polymerase activity"/>
    <property type="evidence" value="ECO:0007669"/>
    <property type="project" value="InterPro"/>
</dbReference>
<comment type="similarity">
    <text evidence="1">Belongs to the initiator RepB protein family.</text>
</comment>
<dbReference type="InterPro" id="IPR036390">
    <property type="entry name" value="WH_DNA-bd_sf"/>
</dbReference>
<dbReference type="Proteomes" id="UP000267517">
    <property type="component" value="Plasmid pPME0001"/>
</dbReference>
<evidence type="ECO:0000256" key="1">
    <source>
        <dbReference type="ARBA" id="ARBA00038283"/>
    </source>
</evidence>
<protein>
    <submittedName>
        <fullName evidence="3">RepB family plasmid replication initiator protein</fullName>
    </submittedName>
</protein>
<reference evidence="3 4" key="1">
    <citation type="submission" date="2017-05" db="EMBL/GenBank/DDBJ databases">
        <title>whole genome sequence of Prevotella melaninogenica GAI 07411.</title>
        <authorList>
            <person name="Kondo Y."/>
            <person name="Hoshino T."/>
        </authorList>
    </citation>
    <scope>NUCLEOTIDE SEQUENCE [LARGE SCALE GENOMIC DNA]</scope>
    <source>
        <strain evidence="3 4">GAI 07411</strain>
        <plasmid evidence="4">ppme0001 dna</plasmid>
    </source>
</reference>
<evidence type="ECO:0000259" key="2">
    <source>
        <dbReference type="Pfam" id="PF01051"/>
    </source>
</evidence>
<dbReference type="InterPro" id="IPR036388">
    <property type="entry name" value="WH-like_DNA-bd_sf"/>
</dbReference>
<proteinExistence type="inferred from homology"/>
<evidence type="ECO:0000313" key="3">
    <source>
        <dbReference type="EMBL" id="BBA30509.1"/>
    </source>
</evidence>
<dbReference type="GO" id="GO:0006270">
    <property type="term" value="P:DNA replication initiation"/>
    <property type="evidence" value="ECO:0007669"/>
    <property type="project" value="InterPro"/>
</dbReference>
<dbReference type="InterPro" id="IPR000525">
    <property type="entry name" value="Initiator_Rep_WH1"/>
</dbReference>
<evidence type="ECO:0000313" key="4">
    <source>
        <dbReference type="Proteomes" id="UP000267517"/>
    </source>
</evidence>
<gene>
    <name evidence="3" type="ORF">PMEL_p00002</name>
</gene>
<dbReference type="Gene3D" id="1.10.10.10">
    <property type="entry name" value="Winged helix-like DNA-binding domain superfamily/Winged helix DNA-binding domain"/>
    <property type="match status" value="2"/>
</dbReference>
<keyword evidence="3" id="KW-0614">Plasmid</keyword>
<organism evidence="3 4">
    <name type="scientific">Prevotella melaninogenica</name>
    <dbReference type="NCBI Taxonomy" id="28132"/>
    <lineage>
        <taxon>Bacteria</taxon>
        <taxon>Pseudomonadati</taxon>
        <taxon>Bacteroidota</taxon>
        <taxon>Bacteroidia</taxon>
        <taxon>Bacteroidales</taxon>
        <taxon>Prevotellaceae</taxon>
        <taxon>Prevotella</taxon>
    </lineage>
</organism>
<geneLocation type="plasmid" evidence="4">
    <name>ppme0001 dna</name>
</geneLocation>
<name>A0A286T5U5_9BACT</name>
<dbReference type="OrthoDB" id="3035199at2"/>
<feature type="domain" description="Initiator Rep protein WH1" evidence="2">
    <location>
        <begin position="12"/>
        <end position="163"/>
    </location>
</feature>
<accession>A0A286T5U5</accession>
<dbReference type="Pfam" id="PF21205">
    <property type="entry name" value="Rep3_C"/>
    <property type="match status" value="1"/>
</dbReference>
<dbReference type="Pfam" id="PF01051">
    <property type="entry name" value="Rep3_N"/>
    <property type="match status" value="1"/>
</dbReference>
<sequence length="325" mass="38081">MARTIKSNELAIQSYIFTTAKYDFNAYEKRIMYRLVELAQDEIKGIMIRDNMHKIEPTLFGREITMPVADILRNEKDQNYTIAKKAFRSLAQKGVEYEDDKFWQYTAIIANPKIDKIKGSVVFTVLDDIWRCLLDFTKGYRKYELVTAMQFKSVYSMRMYELMSGQTKPLTYKFEDLKERFGVKDKYKLVGHFKTRVLDIAKKELDECSPYSFNYTEEKEGRKVVGFNFFPTFNPEKKDPELYEREKRSKLTARAQISKAALDYLRYSFEFKAAEINKNKKTIVEGEQKIPDFIGFLSSLVGSSRTAKNRIGYVINAIKKKTAEI</sequence>
<dbReference type="RefSeq" id="WP_120175569.1">
    <property type="nucleotide sequence ID" value="NZ_AP018051.1"/>
</dbReference>
<dbReference type="EMBL" id="AP018051">
    <property type="protein sequence ID" value="BBA30509.1"/>
    <property type="molecule type" value="Genomic_DNA"/>
</dbReference>